<dbReference type="SUPFAM" id="SSF52402">
    <property type="entry name" value="Adenine nucleotide alpha hydrolases-like"/>
    <property type="match status" value="1"/>
</dbReference>
<proteinExistence type="inferred from homology"/>
<keyword evidence="6" id="KW-1185">Reference proteome</keyword>
<feature type="domain" description="Electron transfer flavoprotein alpha subunit C-terminal" evidence="3">
    <location>
        <begin position="244"/>
        <end position="320"/>
    </location>
</feature>
<dbReference type="RefSeq" id="WP_227182004.1">
    <property type="nucleotide sequence ID" value="NZ_JAJBZT010000013.1"/>
</dbReference>
<keyword evidence="2" id="KW-0249">Electron transport</keyword>
<dbReference type="PIRSF" id="PIRSF000089">
    <property type="entry name" value="Electra_flavoP_a"/>
    <property type="match status" value="1"/>
</dbReference>
<comment type="caution">
    <text evidence="5">The sequence shown here is derived from an EMBL/GenBank/DDBJ whole genome shotgun (WGS) entry which is preliminary data.</text>
</comment>
<dbReference type="InterPro" id="IPR001308">
    <property type="entry name" value="ETF_a/FixB"/>
</dbReference>
<dbReference type="InterPro" id="IPR014729">
    <property type="entry name" value="Rossmann-like_a/b/a_fold"/>
</dbReference>
<gene>
    <name evidence="5" type="ORF">LIN78_16630</name>
</gene>
<dbReference type="Pfam" id="PF01012">
    <property type="entry name" value="ETF"/>
    <property type="match status" value="1"/>
</dbReference>
<dbReference type="InterPro" id="IPR014731">
    <property type="entry name" value="ETF_asu_C"/>
</dbReference>
<dbReference type="PANTHER" id="PTHR43153:SF1">
    <property type="entry name" value="ELECTRON TRANSFER FLAVOPROTEIN SUBUNIT ALPHA, MITOCHONDRIAL"/>
    <property type="match status" value="1"/>
</dbReference>
<evidence type="ECO:0000313" key="6">
    <source>
        <dbReference type="Proteomes" id="UP001165395"/>
    </source>
</evidence>
<dbReference type="InterPro" id="IPR014730">
    <property type="entry name" value="ETF_a/b_N"/>
</dbReference>
<dbReference type="Gene3D" id="3.40.50.620">
    <property type="entry name" value="HUPs"/>
    <property type="match status" value="1"/>
</dbReference>
<dbReference type="InterPro" id="IPR029035">
    <property type="entry name" value="DHS-like_NAD/FAD-binding_dom"/>
</dbReference>
<evidence type="ECO:0000256" key="1">
    <source>
        <dbReference type="ARBA" id="ARBA00005817"/>
    </source>
</evidence>
<reference evidence="5" key="1">
    <citation type="submission" date="2021-10" db="EMBL/GenBank/DDBJ databases">
        <title>The complete genome sequence of Leeia sp. TBRC 13508.</title>
        <authorList>
            <person name="Charoenyingcharoen P."/>
            <person name="Yukphan P."/>
        </authorList>
    </citation>
    <scope>NUCLEOTIDE SEQUENCE</scope>
    <source>
        <strain evidence="5">TBRC 13508</strain>
    </source>
</reference>
<sequence length="369" mass="39579">MHDMQNIPRIDPRRPYVIGPSGLKRIILGAETGMRDPMQVSHHDESRVALRTNKETTATVLVVVHSDRGALDEHGKQAIAAAALLANAETAVVVAIMGTCNDDLSVLGADKIITYPSLDVTRYSPETTVEALRQLWGEIHPVRMYLPDTGADAEIGRRFAAIHRKTIATDVVEINQTEVRRWIPGNRFAVAKLTDVVMLAKNAVDTKLPWVGKGEVVESPTVNSVSERVRDLGISASAPENVALEEADAIVSGGNGMKDMSTFKALADAMGAATGASRVAVDDGRFPRAKQVGATGKTVQSSMYMAIGISGAVQHLQGIKDCRHVIAVNIDESAPIVKRASLTVIEDSSSFMKAMLELVNDAKKVAGKE</sequence>
<feature type="domain" description="Electron transfer flavoprotein alpha/beta-subunit N-terminal" evidence="4">
    <location>
        <begin position="60"/>
        <end position="207"/>
    </location>
</feature>
<dbReference type="PANTHER" id="PTHR43153">
    <property type="entry name" value="ELECTRON TRANSFER FLAVOPROTEIN ALPHA"/>
    <property type="match status" value="1"/>
</dbReference>
<evidence type="ECO:0000256" key="2">
    <source>
        <dbReference type="ARBA" id="ARBA00022982"/>
    </source>
</evidence>
<organism evidence="5 6">
    <name type="scientific">Leeia speluncae</name>
    <dbReference type="NCBI Taxonomy" id="2884804"/>
    <lineage>
        <taxon>Bacteria</taxon>
        <taxon>Pseudomonadati</taxon>
        <taxon>Pseudomonadota</taxon>
        <taxon>Betaproteobacteria</taxon>
        <taxon>Neisseriales</taxon>
        <taxon>Leeiaceae</taxon>
        <taxon>Leeia</taxon>
    </lineage>
</organism>
<comment type="similarity">
    <text evidence="1">Belongs to the ETF alpha-subunit/FixB family.</text>
</comment>
<dbReference type="EMBL" id="JAJBZT010000013">
    <property type="protein sequence ID" value="MCB6185173.1"/>
    <property type="molecule type" value="Genomic_DNA"/>
</dbReference>
<evidence type="ECO:0000259" key="3">
    <source>
        <dbReference type="Pfam" id="PF00766"/>
    </source>
</evidence>
<dbReference type="Proteomes" id="UP001165395">
    <property type="component" value="Unassembled WGS sequence"/>
</dbReference>
<dbReference type="Gene3D" id="3.40.50.1220">
    <property type="entry name" value="TPP-binding domain"/>
    <property type="match status" value="1"/>
</dbReference>
<keyword evidence="2" id="KW-0813">Transport</keyword>
<evidence type="ECO:0000313" key="5">
    <source>
        <dbReference type="EMBL" id="MCB6185173.1"/>
    </source>
</evidence>
<evidence type="ECO:0000259" key="4">
    <source>
        <dbReference type="Pfam" id="PF01012"/>
    </source>
</evidence>
<accession>A0ABS8DAZ6</accession>
<protein>
    <submittedName>
        <fullName evidence="5">Electron transfer flavoprotein subunit alpha/FixB family protein</fullName>
    </submittedName>
</protein>
<dbReference type="Pfam" id="PF00766">
    <property type="entry name" value="ETF_alpha"/>
    <property type="match status" value="1"/>
</dbReference>
<dbReference type="SUPFAM" id="SSF52467">
    <property type="entry name" value="DHS-like NAD/FAD-binding domain"/>
    <property type="match status" value="1"/>
</dbReference>
<name>A0ABS8DAZ6_9NEIS</name>